<dbReference type="EMBL" id="BAAAFZ010000061">
    <property type="protein sequence ID" value="GAA0596252.1"/>
    <property type="molecule type" value="Genomic_DNA"/>
</dbReference>
<comment type="caution">
    <text evidence="3">The sequence shown here is derived from an EMBL/GenBank/DDBJ whole genome shotgun (WGS) entry which is preliminary data.</text>
</comment>
<sequence length="59" mass="6017">MRGRVKPVRPDRATEDGRTNDVRSVPGLIARGVAGTAGLAVLAGLIALAVAAVSGWRPP</sequence>
<dbReference type="Proteomes" id="UP001501588">
    <property type="component" value="Unassembled WGS sequence"/>
</dbReference>
<protein>
    <submittedName>
        <fullName evidence="3">Uncharacterized protein</fullName>
    </submittedName>
</protein>
<evidence type="ECO:0000313" key="4">
    <source>
        <dbReference type="Proteomes" id="UP001501588"/>
    </source>
</evidence>
<keyword evidence="2" id="KW-0472">Membrane</keyword>
<keyword evidence="2" id="KW-0812">Transmembrane</keyword>
<evidence type="ECO:0000256" key="1">
    <source>
        <dbReference type="SAM" id="MobiDB-lite"/>
    </source>
</evidence>
<keyword evidence="2" id="KW-1133">Transmembrane helix</keyword>
<gene>
    <name evidence="3" type="ORF">GCM10009416_38250</name>
</gene>
<feature type="compositionally biased region" description="Basic and acidic residues" evidence="1">
    <location>
        <begin position="8"/>
        <end position="21"/>
    </location>
</feature>
<keyword evidence="4" id="KW-1185">Reference proteome</keyword>
<evidence type="ECO:0000313" key="3">
    <source>
        <dbReference type="EMBL" id="GAA0596252.1"/>
    </source>
</evidence>
<feature type="region of interest" description="Disordered" evidence="1">
    <location>
        <begin position="1"/>
        <end position="22"/>
    </location>
</feature>
<feature type="transmembrane region" description="Helical" evidence="2">
    <location>
        <begin position="28"/>
        <end position="53"/>
    </location>
</feature>
<dbReference type="RefSeq" id="WP_343896997.1">
    <property type="nucleotide sequence ID" value="NZ_BAAAFZ010000061.1"/>
</dbReference>
<name>A0ABN1FRH0_9PROT</name>
<proteinExistence type="predicted"/>
<accession>A0ABN1FRH0</accession>
<reference evidence="3 4" key="1">
    <citation type="journal article" date="2019" name="Int. J. Syst. Evol. Microbiol.">
        <title>The Global Catalogue of Microorganisms (GCM) 10K type strain sequencing project: providing services to taxonomists for standard genome sequencing and annotation.</title>
        <authorList>
            <consortium name="The Broad Institute Genomics Platform"/>
            <consortium name="The Broad Institute Genome Sequencing Center for Infectious Disease"/>
            <person name="Wu L."/>
            <person name="Ma J."/>
        </authorList>
    </citation>
    <scope>NUCLEOTIDE SEQUENCE [LARGE SCALE GENOMIC DNA]</scope>
    <source>
        <strain evidence="3 4">JCM 9933</strain>
    </source>
</reference>
<evidence type="ECO:0000256" key="2">
    <source>
        <dbReference type="SAM" id="Phobius"/>
    </source>
</evidence>
<organism evidence="3 4">
    <name type="scientific">Craurococcus roseus</name>
    <dbReference type="NCBI Taxonomy" id="77585"/>
    <lineage>
        <taxon>Bacteria</taxon>
        <taxon>Pseudomonadati</taxon>
        <taxon>Pseudomonadota</taxon>
        <taxon>Alphaproteobacteria</taxon>
        <taxon>Acetobacterales</taxon>
        <taxon>Acetobacteraceae</taxon>
        <taxon>Craurococcus</taxon>
    </lineage>
</organism>